<dbReference type="OrthoDB" id="9803968at2"/>
<dbReference type="AlphaFoldDB" id="A0A0R3CHU2"/>
<dbReference type="CDD" id="cd05936">
    <property type="entry name" value="FC-FACS_FadD_like"/>
    <property type="match status" value="1"/>
</dbReference>
<evidence type="ECO:0000256" key="5">
    <source>
        <dbReference type="ARBA" id="ARBA00026121"/>
    </source>
</evidence>
<dbReference type="GO" id="GO:0004467">
    <property type="term" value="F:long-chain fatty acid-CoA ligase activity"/>
    <property type="evidence" value="ECO:0007669"/>
    <property type="project" value="UniProtKB-EC"/>
</dbReference>
<dbReference type="STRING" id="108015.GA0061099_1003313"/>
<dbReference type="Pfam" id="PF00501">
    <property type="entry name" value="AMP-binding"/>
    <property type="match status" value="1"/>
</dbReference>
<dbReference type="InterPro" id="IPR000873">
    <property type="entry name" value="AMP-dep_synth/lig_dom"/>
</dbReference>
<dbReference type="Gene3D" id="3.40.50.12780">
    <property type="entry name" value="N-terminal domain of ligase-like"/>
    <property type="match status" value="1"/>
</dbReference>
<comment type="subcellular location">
    <subcellularLocation>
        <location evidence="1">Membrane</location>
        <topology evidence="1">Peripheral membrane protein</topology>
    </subcellularLocation>
</comment>
<keyword evidence="4" id="KW-0472">Membrane</keyword>
<dbReference type="InterPro" id="IPR020845">
    <property type="entry name" value="AMP-binding_CS"/>
</dbReference>
<comment type="caution">
    <text evidence="11">The sequence shown here is derived from an EMBL/GenBank/DDBJ whole genome shotgun (WGS) entry which is preliminary data.</text>
</comment>
<gene>
    <name evidence="11" type="ORF">AOQ72_23145</name>
</gene>
<dbReference type="InterPro" id="IPR042099">
    <property type="entry name" value="ANL_N_sf"/>
</dbReference>
<dbReference type="Proteomes" id="UP000051380">
    <property type="component" value="Unassembled WGS sequence"/>
</dbReference>
<evidence type="ECO:0000256" key="6">
    <source>
        <dbReference type="ARBA" id="ARBA00039545"/>
    </source>
</evidence>
<evidence type="ECO:0000259" key="10">
    <source>
        <dbReference type="Pfam" id="PF13193"/>
    </source>
</evidence>
<dbReference type="EMBL" id="LJYF01000029">
    <property type="protein sequence ID" value="KRP94705.1"/>
    <property type="molecule type" value="Genomic_DNA"/>
</dbReference>
<evidence type="ECO:0000256" key="4">
    <source>
        <dbReference type="ARBA" id="ARBA00023136"/>
    </source>
</evidence>
<feature type="domain" description="AMP-dependent synthetase/ligase" evidence="9">
    <location>
        <begin position="29"/>
        <end position="410"/>
    </location>
</feature>
<dbReference type="InterPro" id="IPR050237">
    <property type="entry name" value="ATP-dep_AMP-bd_enzyme"/>
</dbReference>
<dbReference type="Gene3D" id="3.30.300.30">
    <property type="match status" value="1"/>
</dbReference>
<dbReference type="SUPFAM" id="SSF56801">
    <property type="entry name" value="Acetyl-CoA synthetase-like"/>
    <property type="match status" value="1"/>
</dbReference>
<keyword evidence="3" id="KW-0436">Ligase</keyword>
<dbReference type="NCBIfam" id="TIGR03205">
    <property type="entry name" value="pimA"/>
    <property type="match status" value="1"/>
</dbReference>
<dbReference type="PANTHER" id="PTHR43767:SF8">
    <property type="entry name" value="LONG-CHAIN-FATTY-ACID--COA LIGASE"/>
    <property type="match status" value="1"/>
</dbReference>
<accession>A0A0R3CHU2</accession>
<feature type="domain" description="AMP-binding enzyme C-terminal" evidence="10">
    <location>
        <begin position="461"/>
        <end position="536"/>
    </location>
</feature>
<dbReference type="InterPro" id="IPR025110">
    <property type="entry name" value="AMP-bd_C"/>
</dbReference>
<evidence type="ECO:0000313" key="12">
    <source>
        <dbReference type="Proteomes" id="UP000051380"/>
    </source>
</evidence>
<dbReference type="GO" id="GO:0016020">
    <property type="term" value="C:membrane"/>
    <property type="evidence" value="ECO:0007669"/>
    <property type="project" value="UniProtKB-SubCell"/>
</dbReference>
<dbReference type="InterPro" id="IPR017618">
    <property type="entry name" value="Dicarboxylate-CoA_ligase_PimA"/>
</dbReference>
<evidence type="ECO:0000256" key="7">
    <source>
        <dbReference type="ARBA" id="ARBA00042773"/>
    </source>
</evidence>
<evidence type="ECO:0000259" key="9">
    <source>
        <dbReference type="Pfam" id="PF00501"/>
    </source>
</evidence>
<protein>
    <recommendedName>
        <fullName evidence="6">Long-chain-fatty-acid--CoA ligase</fullName>
        <ecNumber evidence="5">6.2.1.3</ecNumber>
    </recommendedName>
    <alternativeName>
        <fullName evidence="7">Long-chain acyl-CoA synthetase</fullName>
    </alternativeName>
</protein>
<evidence type="ECO:0000256" key="3">
    <source>
        <dbReference type="ARBA" id="ARBA00022598"/>
    </source>
</evidence>
<dbReference type="RefSeq" id="WP_057028565.1">
    <property type="nucleotide sequence ID" value="NZ_LJYF01000029.1"/>
</dbReference>
<dbReference type="EC" id="6.2.1.3" evidence="5"/>
<dbReference type="PANTHER" id="PTHR43767">
    <property type="entry name" value="LONG-CHAIN-FATTY-ACID--COA LIGASE"/>
    <property type="match status" value="1"/>
</dbReference>
<evidence type="ECO:0000256" key="8">
    <source>
        <dbReference type="SAM" id="MobiDB-lite"/>
    </source>
</evidence>
<dbReference type="Pfam" id="PF13193">
    <property type="entry name" value="AMP-binding_C"/>
    <property type="match status" value="1"/>
</dbReference>
<sequence length="564" mass="60811">MTHPGEQFYPEGVRWDDTIVQGTLPDLLAKAAADYGPRTALEFRDRPISYAELASLADRAAAAFLRAGCGKGASVALFLGNTPDHPVSFFGALKAGGRVAHLSPLDGEIALTHKITDSGSRLLVTSNLQALLPTALKFLEKGLIDKLVVCEDDHWGKVGTPQAAIPDDPRIVTFAAFVEGAIAPAQWPVVAADDVALLQYTGGTTGLPKGAMLTHGNLTSAVSIYDVWGKPARAARGETIERVICVLPLFHIYALTVVLLSSLRRGNLISLHQRFDVEAVMRDIEVKRATYFPGVPTMWIAIAALPDLDKRDFSSLVTIGSGGAPLPVEIASFFERKVGKKLKSGWGMTETCSPGTGHPPEGPEKPGSIGLTLPGIELDVVALDDPRRVLPPGEIGEIRIKGPNVTKGYWNKPEGSTEAFVDGRFLTGDIGYVDADGYFFLVDRKKDMIISGGFNVYPQMIEQAIYTIPGVHEVIVLGIPDPYRGEAAKAFIKLRPEAKPFTLDELRAQLAGKLGRHELPAAVEFVDDLPRTPVGKLSRHELRQQQKPLSGIRAADAPAMTKMK</sequence>
<comment type="pathway">
    <text evidence="2">Lipid metabolism; fatty acid beta-oxidation.</text>
</comment>
<dbReference type="InterPro" id="IPR045851">
    <property type="entry name" value="AMP-bd_C_sf"/>
</dbReference>
<evidence type="ECO:0000256" key="1">
    <source>
        <dbReference type="ARBA" id="ARBA00004170"/>
    </source>
</evidence>
<evidence type="ECO:0000313" key="11">
    <source>
        <dbReference type="EMBL" id="KRP94705.1"/>
    </source>
</evidence>
<dbReference type="PROSITE" id="PS00455">
    <property type="entry name" value="AMP_BINDING"/>
    <property type="match status" value="1"/>
</dbReference>
<organism evidence="11 12">
    <name type="scientific">Bradyrhizobium yuanmingense</name>
    <dbReference type="NCBI Taxonomy" id="108015"/>
    <lineage>
        <taxon>Bacteria</taxon>
        <taxon>Pseudomonadati</taxon>
        <taxon>Pseudomonadota</taxon>
        <taxon>Alphaproteobacteria</taxon>
        <taxon>Hyphomicrobiales</taxon>
        <taxon>Nitrobacteraceae</taxon>
        <taxon>Bradyrhizobium</taxon>
    </lineage>
</organism>
<name>A0A0R3CHU2_9BRAD</name>
<reference evidence="11 12" key="1">
    <citation type="submission" date="2015-09" db="EMBL/GenBank/DDBJ databases">
        <title>Draft Genome Sequence of the Strain BR 3267 (Bradyrhizobium yuanmingense) recommended as inoculant for cowpea in Brazil.</title>
        <authorList>
            <person name="Simoes-Araujo J.L."/>
            <person name="Zilli J.E."/>
        </authorList>
    </citation>
    <scope>NUCLEOTIDE SEQUENCE [LARGE SCALE GENOMIC DNA]</scope>
    <source>
        <strain evidence="11 12">BR3267</strain>
    </source>
</reference>
<evidence type="ECO:0000256" key="2">
    <source>
        <dbReference type="ARBA" id="ARBA00005005"/>
    </source>
</evidence>
<proteinExistence type="predicted"/>
<feature type="region of interest" description="Disordered" evidence="8">
    <location>
        <begin position="537"/>
        <end position="564"/>
    </location>
</feature>